<dbReference type="AlphaFoldDB" id="A0A4C1V7Z3"/>
<proteinExistence type="predicted"/>
<dbReference type="Proteomes" id="UP000299102">
    <property type="component" value="Unassembled WGS sequence"/>
</dbReference>
<sequence length="165" mass="18785">MSFVAAAHRRRFLRSNRIITATAGGGRCEPFRGTLICAFTNQVSLAFGGVSKEILINKPRPVTYFHCFGRKRRLRRARRETSTAMALSSAQHVSKAVDDRRRHDDRIQNSWALVIMRMVRMNRLELKNLAEFAGGQDLNLVRSDFKVARLTGRSQLRAKQKNGNV</sequence>
<evidence type="ECO:0000313" key="1">
    <source>
        <dbReference type="EMBL" id="GBP34134.1"/>
    </source>
</evidence>
<evidence type="ECO:0000313" key="2">
    <source>
        <dbReference type="Proteomes" id="UP000299102"/>
    </source>
</evidence>
<reference evidence="1 2" key="1">
    <citation type="journal article" date="2019" name="Commun. Biol.">
        <title>The bagworm genome reveals a unique fibroin gene that provides high tensile strength.</title>
        <authorList>
            <person name="Kono N."/>
            <person name="Nakamura H."/>
            <person name="Ohtoshi R."/>
            <person name="Tomita M."/>
            <person name="Numata K."/>
            <person name="Arakawa K."/>
        </authorList>
    </citation>
    <scope>NUCLEOTIDE SEQUENCE [LARGE SCALE GENOMIC DNA]</scope>
</reference>
<gene>
    <name evidence="1" type="ORF">EVAR_28269_1</name>
</gene>
<organism evidence="1 2">
    <name type="scientific">Eumeta variegata</name>
    <name type="common">Bagworm moth</name>
    <name type="synonym">Eumeta japonica</name>
    <dbReference type="NCBI Taxonomy" id="151549"/>
    <lineage>
        <taxon>Eukaryota</taxon>
        <taxon>Metazoa</taxon>
        <taxon>Ecdysozoa</taxon>
        <taxon>Arthropoda</taxon>
        <taxon>Hexapoda</taxon>
        <taxon>Insecta</taxon>
        <taxon>Pterygota</taxon>
        <taxon>Neoptera</taxon>
        <taxon>Endopterygota</taxon>
        <taxon>Lepidoptera</taxon>
        <taxon>Glossata</taxon>
        <taxon>Ditrysia</taxon>
        <taxon>Tineoidea</taxon>
        <taxon>Psychidae</taxon>
        <taxon>Oiketicinae</taxon>
        <taxon>Eumeta</taxon>
    </lineage>
</organism>
<protein>
    <submittedName>
        <fullName evidence="1">Uncharacterized protein</fullName>
    </submittedName>
</protein>
<dbReference type="EMBL" id="BGZK01000284">
    <property type="protein sequence ID" value="GBP34134.1"/>
    <property type="molecule type" value="Genomic_DNA"/>
</dbReference>
<accession>A0A4C1V7Z3</accession>
<keyword evidence="2" id="KW-1185">Reference proteome</keyword>
<comment type="caution">
    <text evidence="1">The sequence shown here is derived from an EMBL/GenBank/DDBJ whole genome shotgun (WGS) entry which is preliminary data.</text>
</comment>
<name>A0A4C1V7Z3_EUMVA</name>